<dbReference type="PANTHER" id="PTHR14021:SF15">
    <property type="entry name" value="IRON-SULFUR CLUSTER CO-CHAPERONE PROTEIN HSCB"/>
    <property type="match status" value="1"/>
</dbReference>
<feature type="domain" description="J" evidence="3">
    <location>
        <begin position="83"/>
        <end position="158"/>
    </location>
</feature>
<dbReference type="Proteomes" id="UP000256964">
    <property type="component" value="Unassembled WGS sequence"/>
</dbReference>
<dbReference type="GO" id="GO:0051087">
    <property type="term" value="F:protein-folding chaperone binding"/>
    <property type="evidence" value="ECO:0007669"/>
    <property type="project" value="InterPro"/>
</dbReference>
<dbReference type="InterPro" id="IPR001623">
    <property type="entry name" value="DnaJ_domain"/>
</dbReference>
<dbReference type="EMBL" id="KZ857381">
    <property type="protein sequence ID" value="RDX55852.1"/>
    <property type="molecule type" value="Genomic_DNA"/>
</dbReference>
<evidence type="ECO:0000256" key="1">
    <source>
        <dbReference type="ARBA" id="ARBA00010476"/>
    </source>
</evidence>
<dbReference type="PROSITE" id="PS50076">
    <property type="entry name" value="DNAJ_2"/>
    <property type="match status" value="1"/>
</dbReference>
<dbReference type="SUPFAM" id="SSF47144">
    <property type="entry name" value="HSC20 (HSCB), C-terminal oligomerisation domain"/>
    <property type="match status" value="1"/>
</dbReference>
<reference evidence="4 5" key="1">
    <citation type="journal article" date="2018" name="Biotechnol. Biofuels">
        <title>Integrative visual omics of the white-rot fungus Polyporus brumalis exposes the biotechnological potential of its oxidative enzymes for delignifying raw plant biomass.</title>
        <authorList>
            <person name="Miyauchi S."/>
            <person name="Rancon A."/>
            <person name="Drula E."/>
            <person name="Hage H."/>
            <person name="Chaduli D."/>
            <person name="Favel A."/>
            <person name="Grisel S."/>
            <person name="Henrissat B."/>
            <person name="Herpoel-Gimbert I."/>
            <person name="Ruiz-Duenas F.J."/>
            <person name="Chevret D."/>
            <person name="Hainaut M."/>
            <person name="Lin J."/>
            <person name="Wang M."/>
            <person name="Pangilinan J."/>
            <person name="Lipzen A."/>
            <person name="Lesage-Meessen L."/>
            <person name="Navarro D."/>
            <person name="Riley R."/>
            <person name="Grigoriev I.V."/>
            <person name="Zhou S."/>
            <person name="Raouche S."/>
            <person name="Rosso M.N."/>
        </authorList>
    </citation>
    <scope>NUCLEOTIDE SEQUENCE [LARGE SCALE GENOMIC DNA]</scope>
    <source>
        <strain evidence="4 5">BRFM 1820</strain>
    </source>
</reference>
<dbReference type="OrthoDB" id="448954at2759"/>
<name>A0A371DTJ4_9APHY</name>
<dbReference type="GO" id="GO:0051259">
    <property type="term" value="P:protein complex oligomerization"/>
    <property type="evidence" value="ECO:0007669"/>
    <property type="project" value="InterPro"/>
</dbReference>
<dbReference type="InterPro" id="IPR036869">
    <property type="entry name" value="J_dom_sf"/>
</dbReference>
<evidence type="ECO:0000256" key="2">
    <source>
        <dbReference type="ARBA" id="ARBA00023186"/>
    </source>
</evidence>
<dbReference type="PANTHER" id="PTHR14021">
    <property type="entry name" value="IRON-SULFUR CLUSTER CO-CHAPERONE PROTEIN HSCB"/>
    <property type="match status" value="1"/>
</dbReference>
<dbReference type="SUPFAM" id="SSF46565">
    <property type="entry name" value="Chaperone J-domain"/>
    <property type="match status" value="1"/>
</dbReference>
<dbReference type="AlphaFoldDB" id="A0A371DTJ4"/>
<protein>
    <recommendedName>
        <fullName evidence="3">J domain-containing protein</fullName>
    </recommendedName>
</protein>
<dbReference type="Pfam" id="PF07743">
    <property type="entry name" value="HSCB_C"/>
    <property type="match status" value="1"/>
</dbReference>
<dbReference type="InterPro" id="IPR036386">
    <property type="entry name" value="HscB_C_sf"/>
</dbReference>
<dbReference type="STRING" id="139420.A0A371DTJ4"/>
<dbReference type="InterPro" id="IPR004640">
    <property type="entry name" value="HscB"/>
</dbReference>
<dbReference type="Gene3D" id="1.20.1280.20">
    <property type="entry name" value="HscB, C-terminal domain"/>
    <property type="match status" value="1"/>
</dbReference>
<keyword evidence="2" id="KW-0143">Chaperone</keyword>
<keyword evidence="5" id="KW-1185">Reference proteome</keyword>
<dbReference type="SMART" id="SM00271">
    <property type="entry name" value="DnaJ"/>
    <property type="match status" value="1"/>
</dbReference>
<proteinExistence type="inferred from homology"/>
<dbReference type="GO" id="GO:0005739">
    <property type="term" value="C:mitochondrion"/>
    <property type="evidence" value="ECO:0007669"/>
    <property type="project" value="TreeGrafter"/>
</dbReference>
<evidence type="ECO:0000313" key="4">
    <source>
        <dbReference type="EMBL" id="RDX55852.1"/>
    </source>
</evidence>
<sequence>MLRLRVYTSFCARARVPLPRAAGTRLALQHRPHRTTLVGSSARHYSNASSSPRTCPSCSTPLPTALPVCPKCSYIAPLSESMSYHEMLGTSYEPNPFVVDVPQIKNELRAVQAVVHPDRWVGKPPEKQALAAAMSSRVNEALHKLSNPLRRVEYILAREGYAGEETDKLDDMGLLMDIMEAREGLANTESAEEVAEIRAQNDAKIQEILREIEQLAGAKDWEALRTAAIKLKYLQGIESAAAAWPAVVHDH</sequence>
<evidence type="ECO:0000313" key="5">
    <source>
        <dbReference type="Proteomes" id="UP000256964"/>
    </source>
</evidence>
<dbReference type="GO" id="GO:0044571">
    <property type="term" value="P:[2Fe-2S] cluster assembly"/>
    <property type="evidence" value="ECO:0007669"/>
    <property type="project" value="InterPro"/>
</dbReference>
<dbReference type="InterPro" id="IPR009073">
    <property type="entry name" value="HscB_oligo_C"/>
</dbReference>
<accession>A0A371DTJ4</accession>
<organism evidence="4 5">
    <name type="scientific">Lentinus brumalis</name>
    <dbReference type="NCBI Taxonomy" id="2498619"/>
    <lineage>
        <taxon>Eukaryota</taxon>
        <taxon>Fungi</taxon>
        <taxon>Dikarya</taxon>
        <taxon>Basidiomycota</taxon>
        <taxon>Agaricomycotina</taxon>
        <taxon>Agaricomycetes</taxon>
        <taxon>Polyporales</taxon>
        <taxon>Polyporaceae</taxon>
        <taxon>Lentinus</taxon>
    </lineage>
</organism>
<dbReference type="GO" id="GO:0001671">
    <property type="term" value="F:ATPase activator activity"/>
    <property type="evidence" value="ECO:0007669"/>
    <property type="project" value="InterPro"/>
</dbReference>
<gene>
    <name evidence="4" type="ORF">OH76DRAFT_1396202</name>
</gene>
<evidence type="ECO:0000259" key="3">
    <source>
        <dbReference type="PROSITE" id="PS50076"/>
    </source>
</evidence>
<comment type="similarity">
    <text evidence="1">Belongs to the HscB family.</text>
</comment>
<dbReference type="Gene3D" id="1.10.287.110">
    <property type="entry name" value="DnaJ domain"/>
    <property type="match status" value="1"/>
</dbReference>
<dbReference type="NCBIfam" id="TIGR00714">
    <property type="entry name" value="hscB"/>
    <property type="match status" value="1"/>
</dbReference>